<dbReference type="AlphaFoldDB" id="A0AAJ1IAC1"/>
<accession>A0AAJ1IAC1</accession>
<evidence type="ECO:0008006" key="3">
    <source>
        <dbReference type="Google" id="ProtNLM"/>
    </source>
</evidence>
<sequence length="686" mass="77421">MLQAKLQIILINRRVFRMINSWKNNLLSLPDSIFFDIMRNYLGDLKTPFNKHDLIRSLTTMISKTEVRSRIFELLDDDDVRLLTAVALLDAAGIEELYDFTRQYYSFLELHNRIANLQERLLICIEYPDQNNRSGKKLIRLNPVFEDELTASYLDNSKIFRSLSTTDTRRSPLLNEQLISAFISYTINNQGIFDTSGVAKKRAEAAWSNIFSNSIDEDDISLFIRLKEICSRLGFISAEPGNFSIKFGQIEDFGKFTATERINLLAAAAVSSFRPEASCSLETSVKIVSHLFNSLCSGTRIHADDLHSYFYLIRRTASKSSTDTALFTDELLTDALSFFGFIVKEDDFRMLYLDSTVANDEKLRLQSNFEISAPAGFPLSMEIHAACCCEIKNFDITRNYELTKSAYAAALDSGLKPETIESGLKNASTGGIPQNIGFSLKAWAKEYSSIGLNYGVVMTVSPDRLPLIEHNPGLNEFFTAAPAPGVFILDPAREKEWRKAFKDAGFDMLPSIPLSSPNIQTAGSSVRLRSYGDAVERWQGGCETKSEELIENLAGRISKLRMNTENKLKLEARARKKLILSESQLIASNRPEERGEAGGLDHRAKIRLTERALELDNLLEVTTARDFDLEKRLVKPLRLLKSESETQGKPPVFYIEGIELPNEKEIRVPITKISYLKMLKSSLFTP</sequence>
<evidence type="ECO:0000313" key="2">
    <source>
        <dbReference type="Proteomes" id="UP001221217"/>
    </source>
</evidence>
<gene>
    <name evidence="1" type="ORF">PQJ61_02485</name>
</gene>
<proteinExistence type="predicted"/>
<comment type="caution">
    <text evidence="1">The sequence shown here is derived from an EMBL/GenBank/DDBJ whole genome shotgun (WGS) entry which is preliminary data.</text>
</comment>
<name>A0AAJ1IAC1_9SPIO</name>
<dbReference type="EMBL" id="JAQQAL010000008">
    <property type="protein sequence ID" value="MDC7225613.1"/>
    <property type="molecule type" value="Genomic_DNA"/>
</dbReference>
<evidence type="ECO:0000313" key="1">
    <source>
        <dbReference type="EMBL" id="MDC7225613.1"/>
    </source>
</evidence>
<dbReference type="Proteomes" id="UP001221217">
    <property type="component" value="Unassembled WGS sequence"/>
</dbReference>
<protein>
    <recommendedName>
        <fullName evidence="3">Helicase XPB/Ssl2 N-terminal domain-containing protein</fullName>
    </recommendedName>
</protein>
<organism evidence="1 2">
    <name type="scientific">Candidatus Thalassospirochaeta sargassi</name>
    <dbReference type="NCBI Taxonomy" id="3119039"/>
    <lineage>
        <taxon>Bacteria</taxon>
        <taxon>Pseudomonadati</taxon>
        <taxon>Spirochaetota</taxon>
        <taxon>Spirochaetia</taxon>
        <taxon>Spirochaetales</taxon>
        <taxon>Spirochaetaceae</taxon>
        <taxon>Candidatus Thalassospirochaeta</taxon>
    </lineage>
</organism>
<reference evidence="1 2" key="1">
    <citation type="submission" date="2022-12" db="EMBL/GenBank/DDBJ databases">
        <title>Metagenome assembled genome from gulf of manar.</title>
        <authorList>
            <person name="Kohli P."/>
            <person name="Pk S."/>
            <person name="Venkata Ramana C."/>
            <person name="Sasikala C."/>
        </authorList>
    </citation>
    <scope>NUCLEOTIDE SEQUENCE [LARGE SCALE GENOMIC DNA]</scope>
    <source>
        <strain evidence="1">JB008</strain>
    </source>
</reference>